<gene>
    <name evidence="1" type="ORF">SAMN06265219_11519</name>
</gene>
<dbReference type="RefSeq" id="WP_142455590.1">
    <property type="nucleotide sequence ID" value="NZ_FXTP01000015.1"/>
</dbReference>
<dbReference type="EMBL" id="FXTP01000015">
    <property type="protein sequence ID" value="SMO90934.1"/>
    <property type="molecule type" value="Genomic_DNA"/>
</dbReference>
<keyword evidence="2" id="KW-1185">Reference proteome</keyword>
<dbReference type="Proteomes" id="UP000317557">
    <property type="component" value="Unassembled WGS sequence"/>
</dbReference>
<organism evidence="1 2">
    <name type="scientific">Gracilimonas mengyeensis</name>
    <dbReference type="NCBI Taxonomy" id="1302730"/>
    <lineage>
        <taxon>Bacteria</taxon>
        <taxon>Pseudomonadati</taxon>
        <taxon>Balneolota</taxon>
        <taxon>Balneolia</taxon>
        <taxon>Balneolales</taxon>
        <taxon>Balneolaceae</taxon>
        <taxon>Gracilimonas</taxon>
    </lineage>
</organism>
<evidence type="ECO:0000313" key="2">
    <source>
        <dbReference type="Proteomes" id="UP000317557"/>
    </source>
</evidence>
<protein>
    <submittedName>
        <fullName evidence="1">Uncharacterized protein</fullName>
    </submittedName>
</protein>
<dbReference type="AlphaFoldDB" id="A0A521F467"/>
<dbReference type="OrthoDB" id="837641at2"/>
<evidence type="ECO:0000313" key="1">
    <source>
        <dbReference type="EMBL" id="SMO90934.1"/>
    </source>
</evidence>
<sequence>MGRDRTGNTTKETRRIELSYLLKKGFIREGNIIAGQMNWTDGSRISIECHYTDKEQYIRLFYTLTSWEGKETDYDYKIQLTFVPSNLGKGKVPYFVCPESGNRCRILYKAYGSPIWKSRGAYNRTIFYPSQVSSKIYKYCDEYWRLDKQIKKLEEETRNQTHYNGKPTRRFKRLERLREKQQRADYLRFTPAHMPKVLRDNWPDFEL</sequence>
<proteinExistence type="predicted"/>
<reference evidence="1 2" key="1">
    <citation type="submission" date="2017-05" db="EMBL/GenBank/DDBJ databases">
        <authorList>
            <person name="Varghese N."/>
            <person name="Submissions S."/>
        </authorList>
    </citation>
    <scope>NUCLEOTIDE SEQUENCE [LARGE SCALE GENOMIC DNA]</scope>
    <source>
        <strain evidence="1 2">DSM 21985</strain>
    </source>
</reference>
<name>A0A521F467_9BACT</name>
<accession>A0A521F467</accession>